<accession>A0ABW5WJ99</accession>
<organism evidence="1 2">
    <name type="scientific">Prauserella oleivorans</name>
    <dbReference type="NCBI Taxonomy" id="1478153"/>
    <lineage>
        <taxon>Bacteria</taxon>
        <taxon>Bacillati</taxon>
        <taxon>Actinomycetota</taxon>
        <taxon>Actinomycetes</taxon>
        <taxon>Pseudonocardiales</taxon>
        <taxon>Pseudonocardiaceae</taxon>
        <taxon>Prauserella</taxon>
    </lineage>
</organism>
<dbReference type="Proteomes" id="UP001597478">
    <property type="component" value="Unassembled WGS sequence"/>
</dbReference>
<dbReference type="EMBL" id="JBHUOF010000051">
    <property type="protein sequence ID" value="MFD2803249.1"/>
    <property type="molecule type" value="Genomic_DNA"/>
</dbReference>
<proteinExistence type="predicted"/>
<evidence type="ECO:0000313" key="2">
    <source>
        <dbReference type="Proteomes" id="UP001597478"/>
    </source>
</evidence>
<evidence type="ECO:0008006" key="3">
    <source>
        <dbReference type="Google" id="ProtNLM"/>
    </source>
</evidence>
<gene>
    <name evidence="1" type="ORF">ACFS2C_28045</name>
</gene>
<comment type="caution">
    <text evidence="1">The sequence shown here is derived from an EMBL/GenBank/DDBJ whole genome shotgun (WGS) entry which is preliminary data.</text>
</comment>
<keyword evidence="2" id="KW-1185">Reference proteome</keyword>
<name>A0ABW5WJ99_9PSEU</name>
<reference evidence="2" key="1">
    <citation type="journal article" date="2019" name="Int. J. Syst. Evol. Microbiol.">
        <title>The Global Catalogue of Microorganisms (GCM) 10K type strain sequencing project: providing services to taxonomists for standard genome sequencing and annotation.</title>
        <authorList>
            <consortium name="The Broad Institute Genomics Platform"/>
            <consortium name="The Broad Institute Genome Sequencing Center for Infectious Disease"/>
            <person name="Wu L."/>
            <person name="Ma J."/>
        </authorList>
    </citation>
    <scope>NUCLEOTIDE SEQUENCE [LARGE SCALE GENOMIC DNA]</scope>
    <source>
        <strain evidence="2">IBRC-M 10906</strain>
    </source>
</reference>
<evidence type="ECO:0000313" key="1">
    <source>
        <dbReference type="EMBL" id="MFD2803249.1"/>
    </source>
</evidence>
<protein>
    <recommendedName>
        <fullName evidence="3">WXG100 family type VII secretion target</fullName>
    </recommendedName>
</protein>
<dbReference type="RefSeq" id="WP_377385312.1">
    <property type="nucleotide sequence ID" value="NZ_JBHSAN010000005.1"/>
</dbReference>
<sequence>MSDNDPYVTVSSGALASIAALLRGLAPVLDAIRSDIWGEHAHNNADQIRAMLAELPEVSMAYQDPDDWATSFAKYIEEGRVDWGALTQLLSNSGKPA</sequence>